<dbReference type="RefSeq" id="WP_006286659.1">
    <property type="nucleotide sequence ID" value="NZ_BALG01000185.1"/>
</dbReference>
<reference evidence="1 2" key="1">
    <citation type="submission" date="2012-10" db="EMBL/GenBank/DDBJ databases">
        <title>Draft Genome Sequence of Paenibacillus popilliae ATCC 14706T.</title>
        <authorList>
            <person name="Iiyama K."/>
            <person name="Mori K."/>
            <person name="Mon H."/>
            <person name="Chieda Y."/>
            <person name="Lee J.M."/>
            <person name="Kusakabe T."/>
            <person name="Tashiro K."/>
            <person name="Asano S."/>
            <person name="Yasunaga-Aoki C."/>
            <person name="Shimizu S."/>
        </authorList>
    </citation>
    <scope>NUCLEOTIDE SEQUENCE [LARGE SCALE GENOMIC DNA]</scope>
    <source>
        <strain evidence="1 2">ATCC 14706</strain>
    </source>
</reference>
<dbReference type="EMBL" id="BALG01000185">
    <property type="protein sequence ID" value="GAC43095.1"/>
    <property type="molecule type" value="Genomic_DNA"/>
</dbReference>
<keyword evidence="2" id="KW-1185">Reference proteome</keyword>
<sequence length="93" mass="10438">MGGIKIEEDAEKDVVGYGRMFIGCIVGGCFLCSPGQVSVQPSDSVDEEKRFIAYKQDYTTYVTYHEIPRTLDIRVVDKHTGETVFEKHGVLPH</sequence>
<accession>M9LIV1</accession>
<comment type="caution">
    <text evidence="1">The sequence shown here is derived from an EMBL/GenBank/DDBJ whole genome shotgun (WGS) entry which is preliminary data.</text>
</comment>
<dbReference type="AlphaFoldDB" id="M9LIV1"/>
<protein>
    <submittedName>
        <fullName evidence="1">Ketopantoate reductase</fullName>
    </submittedName>
</protein>
<proteinExistence type="predicted"/>
<evidence type="ECO:0000313" key="2">
    <source>
        <dbReference type="Proteomes" id="UP000029453"/>
    </source>
</evidence>
<organism evidence="1 2">
    <name type="scientific">Paenibacillus popilliae ATCC 14706</name>
    <dbReference type="NCBI Taxonomy" id="1212764"/>
    <lineage>
        <taxon>Bacteria</taxon>
        <taxon>Bacillati</taxon>
        <taxon>Bacillota</taxon>
        <taxon>Bacilli</taxon>
        <taxon>Bacillales</taxon>
        <taxon>Paenibacillaceae</taxon>
        <taxon>Paenibacillus</taxon>
    </lineage>
</organism>
<evidence type="ECO:0000313" key="1">
    <source>
        <dbReference type="EMBL" id="GAC43095.1"/>
    </source>
</evidence>
<dbReference type="Proteomes" id="UP000029453">
    <property type="component" value="Unassembled WGS sequence"/>
</dbReference>
<gene>
    <name evidence="1" type="ORF">PPOP_2462</name>
</gene>
<name>M9LIV1_PAEPP</name>